<name>A0A6L6QKL6_9BURK</name>
<dbReference type="RefSeq" id="WP_155455554.1">
    <property type="nucleotide sequence ID" value="NZ_WNKX01000015.1"/>
</dbReference>
<dbReference type="AlphaFoldDB" id="A0A6L6QKL6"/>
<accession>A0A6L6QKL6</accession>
<proteinExistence type="predicted"/>
<dbReference type="Proteomes" id="UP000472320">
    <property type="component" value="Unassembled WGS sequence"/>
</dbReference>
<evidence type="ECO:0000313" key="1">
    <source>
        <dbReference type="EMBL" id="MTW12624.1"/>
    </source>
</evidence>
<dbReference type="EMBL" id="WNKX01000015">
    <property type="protein sequence ID" value="MTW12624.1"/>
    <property type="molecule type" value="Genomic_DNA"/>
</dbReference>
<comment type="caution">
    <text evidence="1">The sequence shown here is derived from an EMBL/GenBank/DDBJ whole genome shotgun (WGS) entry which is preliminary data.</text>
</comment>
<keyword evidence="2" id="KW-1185">Reference proteome</keyword>
<reference evidence="1 2" key="1">
    <citation type="submission" date="2019-11" db="EMBL/GenBank/DDBJ databases">
        <title>Type strains purchased from KCTC, JCM and DSMZ.</title>
        <authorList>
            <person name="Lu H."/>
        </authorList>
    </citation>
    <scope>NUCLEOTIDE SEQUENCE [LARGE SCALE GENOMIC DNA]</scope>
    <source>
        <strain evidence="1 2">JCM 31587</strain>
    </source>
</reference>
<gene>
    <name evidence="1" type="ORF">GM658_18605</name>
</gene>
<evidence type="ECO:0000313" key="2">
    <source>
        <dbReference type="Proteomes" id="UP000472320"/>
    </source>
</evidence>
<protein>
    <submittedName>
        <fullName evidence="1">Uncharacterized protein</fullName>
    </submittedName>
</protein>
<sequence length="76" mass="7493">MTNGFDGAISGAGGLLQAAFDGLAHLPDAKKDPAGFATGMQKVALSMQVASTAQSAVSETIKAFGEGTKGAAHNIS</sequence>
<organism evidence="1 2">
    <name type="scientific">Massilia eburnea</name>
    <dbReference type="NCBI Taxonomy" id="1776165"/>
    <lineage>
        <taxon>Bacteria</taxon>
        <taxon>Pseudomonadati</taxon>
        <taxon>Pseudomonadota</taxon>
        <taxon>Betaproteobacteria</taxon>
        <taxon>Burkholderiales</taxon>
        <taxon>Oxalobacteraceae</taxon>
        <taxon>Telluria group</taxon>
        <taxon>Massilia</taxon>
    </lineage>
</organism>